<protein>
    <submittedName>
        <fullName evidence="2">Uncharacterized protein</fullName>
    </submittedName>
</protein>
<gene>
    <name evidence="2" type="ORF">ILUMI_16138</name>
</gene>
<comment type="caution">
    <text evidence="2">The sequence shown here is derived from an EMBL/GenBank/DDBJ whole genome shotgun (WGS) entry which is preliminary data.</text>
</comment>
<evidence type="ECO:0000256" key="1">
    <source>
        <dbReference type="SAM" id="MobiDB-lite"/>
    </source>
</evidence>
<reference evidence="2" key="1">
    <citation type="submission" date="2019-08" db="EMBL/GenBank/DDBJ databases">
        <title>The genome of the North American firefly Photinus pyralis.</title>
        <authorList>
            <consortium name="Photinus pyralis genome working group"/>
            <person name="Fallon T.R."/>
            <person name="Sander Lower S.E."/>
            <person name="Weng J.-K."/>
        </authorList>
    </citation>
    <scope>NUCLEOTIDE SEQUENCE</scope>
    <source>
        <strain evidence="2">TRF0915ILg1</strain>
        <tissue evidence="2">Whole body</tissue>
    </source>
</reference>
<keyword evidence="3" id="KW-1185">Reference proteome</keyword>
<proteinExistence type="predicted"/>
<dbReference type="AlphaFoldDB" id="A0A8K0CV09"/>
<sequence length="137" mass="15570">SNAEMMNNAFEIALQNLYSNESQPKRIQRKKVRKVPGQSVENIGIEEEIGRNIENVAPEVNKNIPDDLADLPSSSKSKEKTYHSDSTSEDFDQFSVRDLLDDPEDFLEGVEKHYANLGVLKIDYFLLVELTEVPQLT</sequence>
<dbReference type="Proteomes" id="UP000801492">
    <property type="component" value="Unassembled WGS sequence"/>
</dbReference>
<feature type="region of interest" description="Disordered" evidence="1">
    <location>
        <begin position="60"/>
        <end position="90"/>
    </location>
</feature>
<dbReference type="EMBL" id="VTPC01059220">
    <property type="protein sequence ID" value="KAF2890035.1"/>
    <property type="molecule type" value="Genomic_DNA"/>
</dbReference>
<accession>A0A8K0CV09</accession>
<evidence type="ECO:0000313" key="3">
    <source>
        <dbReference type="Proteomes" id="UP000801492"/>
    </source>
</evidence>
<feature type="non-terminal residue" evidence="2">
    <location>
        <position position="1"/>
    </location>
</feature>
<evidence type="ECO:0000313" key="2">
    <source>
        <dbReference type="EMBL" id="KAF2890035.1"/>
    </source>
</evidence>
<organism evidence="2 3">
    <name type="scientific">Ignelater luminosus</name>
    <name type="common">Cucubano</name>
    <name type="synonym">Pyrophorus luminosus</name>
    <dbReference type="NCBI Taxonomy" id="2038154"/>
    <lineage>
        <taxon>Eukaryota</taxon>
        <taxon>Metazoa</taxon>
        <taxon>Ecdysozoa</taxon>
        <taxon>Arthropoda</taxon>
        <taxon>Hexapoda</taxon>
        <taxon>Insecta</taxon>
        <taxon>Pterygota</taxon>
        <taxon>Neoptera</taxon>
        <taxon>Endopterygota</taxon>
        <taxon>Coleoptera</taxon>
        <taxon>Polyphaga</taxon>
        <taxon>Elateriformia</taxon>
        <taxon>Elateroidea</taxon>
        <taxon>Elateridae</taxon>
        <taxon>Agrypninae</taxon>
        <taxon>Pyrophorini</taxon>
        <taxon>Ignelater</taxon>
    </lineage>
</organism>
<name>A0A8K0CV09_IGNLU</name>